<feature type="compositionally biased region" description="Low complexity" evidence="1">
    <location>
        <begin position="477"/>
        <end position="488"/>
    </location>
</feature>
<feature type="region of interest" description="Disordered" evidence="1">
    <location>
        <begin position="455"/>
        <end position="504"/>
    </location>
</feature>
<protein>
    <submittedName>
        <fullName evidence="2">Uncharacterized protein</fullName>
    </submittedName>
</protein>
<keyword evidence="3" id="KW-1185">Reference proteome</keyword>
<sequence length="504" mass="56731">MVLRLFIPPGEGQHHVVPKRPDPLGANATLQYAVVSSTAAAAGYATFAARYQRRVTPKRTASGAALFIRSSGRLGLWAIGVAAAANAYYHESFTTIVVSQAVENPAPPKLYEKTEQYTVEDGALAGAAAGIVAFLPTLFMRRPTVSWWTRMMGMTNIGACAGVISSHAYFQYTGERQKAMEELDRQRRRRMLEFHHIFWDKMLMQNFDPLIQGYIRHNGVFRAYNLPAEVYDAPERFGILSAPAAEHSSAATDPAAPENAAYYIPAPDWTQHLQALDAASVQSEINDCVRKRHALLREADFVAHHLSQKQYAFVHSAHPDNAEKQVRIRELQLLAIAYNRIRASADEADRRIFAGEHWLRQKAALESQAPREAWLARHPAVSDTEGHDPSLIIAELAKLEEQFKNEVNVFESRVRSRAQEDVEKREKWIKDLEDARTMLRAVDSISWELEEQGSRREVERKVEANMAKKGEPGKGEGLAAAEEAPPSERGGGRRRRKWRIRLRH</sequence>
<dbReference type="EMBL" id="WJXW01000002">
    <property type="protein sequence ID" value="KAF9740084.1"/>
    <property type="molecule type" value="Genomic_DNA"/>
</dbReference>
<name>A0A9P6GR85_9PLEO</name>
<organism evidence="2 3">
    <name type="scientific">Paraphaeosphaeria minitans</name>
    <dbReference type="NCBI Taxonomy" id="565426"/>
    <lineage>
        <taxon>Eukaryota</taxon>
        <taxon>Fungi</taxon>
        <taxon>Dikarya</taxon>
        <taxon>Ascomycota</taxon>
        <taxon>Pezizomycotina</taxon>
        <taxon>Dothideomycetes</taxon>
        <taxon>Pleosporomycetidae</taxon>
        <taxon>Pleosporales</taxon>
        <taxon>Massarineae</taxon>
        <taxon>Didymosphaeriaceae</taxon>
        <taxon>Paraphaeosphaeria</taxon>
    </lineage>
</organism>
<evidence type="ECO:0000313" key="3">
    <source>
        <dbReference type="Proteomes" id="UP000756921"/>
    </source>
</evidence>
<reference evidence="2" key="1">
    <citation type="journal article" date="2020" name="Mol. Plant Microbe Interact.">
        <title>Genome Sequence of the Biocontrol Agent Coniothyrium minitans strain Conio (IMI 134523).</title>
        <authorList>
            <person name="Patel D."/>
            <person name="Shittu T.A."/>
            <person name="Baroncelli R."/>
            <person name="Muthumeenakshi S."/>
            <person name="Osborne T.H."/>
            <person name="Janganan T.K."/>
            <person name="Sreenivasaprasad S."/>
        </authorList>
    </citation>
    <scope>NUCLEOTIDE SEQUENCE</scope>
    <source>
        <strain evidence="2">Conio</strain>
    </source>
</reference>
<feature type="compositionally biased region" description="Basic residues" evidence="1">
    <location>
        <begin position="492"/>
        <end position="504"/>
    </location>
</feature>
<comment type="caution">
    <text evidence="2">The sequence shown here is derived from an EMBL/GenBank/DDBJ whole genome shotgun (WGS) entry which is preliminary data.</text>
</comment>
<proteinExistence type="predicted"/>
<evidence type="ECO:0000256" key="1">
    <source>
        <dbReference type="SAM" id="MobiDB-lite"/>
    </source>
</evidence>
<evidence type="ECO:0000313" key="2">
    <source>
        <dbReference type="EMBL" id="KAF9740084.1"/>
    </source>
</evidence>
<accession>A0A9P6GR85</accession>
<dbReference type="AlphaFoldDB" id="A0A9P6GR85"/>
<feature type="compositionally biased region" description="Basic and acidic residues" evidence="1">
    <location>
        <begin position="455"/>
        <end position="474"/>
    </location>
</feature>
<gene>
    <name evidence="2" type="ORF">PMIN01_02719</name>
</gene>
<dbReference type="Proteomes" id="UP000756921">
    <property type="component" value="Unassembled WGS sequence"/>
</dbReference>
<dbReference type="OrthoDB" id="3776879at2759"/>